<evidence type="ECO:0000313" key="2">
    <source>
        <dbReference type="EnsemblMetazoa" id="ADIR001976-PA"/>
    </source>
</evidence>
<dbReference type="EnsemblMetazoa" id="ADIR001976-RA">
    <property type="protein sequence ID" value="ADIR001976-PA"/>
    <property type="gene ID" value="ADIR001976"/>
</dbReference>
<evidence type="ECO:0008006" key="4">
    <source>
        <dbReference type="Google" id="ProtNLM"/>
    </source>
</evidence>
<protein>
    <recommendedName>
        <fullName evidence="4">Protein kinase domain-containing protein</fullName>
    </recommendedName>
</protein>
<dbReference type="VEuPathDB" id="VectorBase:ADIR001976"/>
<sequence>MYAMKPIPVQQLPTQQQQQQMATQRQPKLTPITDDYEISNTVLGLGINGKVVQCTSRSSGHKYALKQQQG</sequence>
<organism evidence="2 3">
    <name type="scientific">Anopheles dirus</name>
    <dbReference type="NCBI Taxonomy" id="7168"/>
    <lineage>
        <taxon>Eukaryota</taxon>
        <taxon>Metazoa</taxon>
        <taxon>Ecdysozoa</taxon>
        <taxon>Arthropoda</taxon>
        <taxon>Hexapoda</taxon>
        <taxon>Insecta</taxon>
        <taxon>Pterygota</taxon>
        <taxon>Neoptera</taxon>
        <taxon>Endopterygota</taxon>
        <taxon>Diptera</taxon>
        <taxon>Nematocera</taxon>
        <taxon>Culicoidea</taxon>
        <taxon>Culicidae</taxon>
        <taxon>Anophelinae</taxon>
        <taxon>Anopheles</taxon>
    </lineage>
</organism>
<dbReference type="Gene3D" id="3.30.200.20">
    <property type="entry name" value="Phosphorylase Kinase, domain 1"/>
    <property type="match status" value="1"/>
</dbReference>
<dbReference type="Proteomes" id="UP000075884">
    <property type="component" value="Unassembled WGS sequence"/>
</dbReference>
<dbReference type="STRING" id="7168.A0A182N2W4"/>
<feature type="compositionally biased region" description="Low complexity" evidence="1">
    <location>
        <begin position="10"/>
        <end position="26"/>
    </location>
</feature>
<evidence type="ECO:0000313" key="3">
    <source>
        <dbReference type="Proteomes" id="UP000075884"/>
    </source>
</evidence>
<proteinExistence type="predicted"/>
<evidence type="ECO:0000256" key="1">
    <source>
        <dbReference type="SAM" id="MobiDB-lite"/>
    </source>
</evidence>
<reference evidence="2" key="2">
    <citation type="submission" date="2020-05" db="UniProtKB">
        <authorList>
            <consortium name="EnsemblMetazoa"/>
        </authorList>
    </citation>
    <scope>IDENTIFICATION</scope>
    <source>
        <strain evidence="2">WRAIR2</strain>
    </source>
</reference>
<keyword evidence="3" id="KW-1185">Reference proteome</keyword>
<reference evidence="3" key="1">
    <citation type="submission" date="2013-03" db="EMBL/GenBank/DDBJ databases">
        <title>The Genome Sequence of Anopheles dirus WRAIR2.</title>
        <authorList>
            <consortium name="The Broad Institute Genomics Platform"/>
            <person name="Neafsey D.E."/>
            <person name="Walton C."/>
            <person name="Walker B."/>
            <person name="Young S.K."/>
            <person name="Zeng Q."/>
            <person name="Gargeya S."/>
            <person name="Fitzgerald M."/>
            <person name="Haas B."/>
            <person name="Abouelleil A."/>
            <person name="Allen A.W."/>
            <person name="Alvarado L."/>
            <person name="Arachchi H.M."/>
            <person name="Berlin A.M."/>
            <person name="Chapman S.B."/>
            <person name="Gainer-Dewar J."/>
            <person name="Goldberg J."/>
            <person name="Griggs A."/>
            <person name="Gujja S."/>
            <person name="Hansen M."/>
            <person name="Howarth C."/>
            <person name="Imamovic A."/>
            <person name="Ireland A."/>
            <person name="Larimer J."/>
            <person name="McCowan C."/>
            <person name="Murphy C."/>
            <person name="Pearson M."/>
            <person name="Poon T.W."/>
            <person name="Priest M."/>
            <person name="Roberts A."/>
            <person name="Saif S."/>
            <person name="Shea T."/>
            <person name="Sisk P."/>
            <person name="Sykes S."/>
            <person name="Wortman J."/>
            <person name="Nusbaum C."/>
            <person name="Birren B."/>
        </authorList>
    </citation>
    <scope>NUCLEOTIDE SEQUENCE [LARGE SCALE GENOMIC DNA]</scope>
    <source>
        <strain evidence="3">WRAIR2</strain>
    </source>
</reference>
<dbReference type="AlphaFoldDB" id="A0A182N2W4"/>
<accession>A0A182N2W4</accession>
<name>A0A182N2W4_9DIPT</name>
<feature type="region of interest" description="Disordered" evidence="1">
    <location>
        <begin position="1"/>
        <end position="29"/>
    </location>
</feature>